<keyword evidence="3" id="KW-1185">Reference proteome</keyword>
<dbReference type="Proteomes" id="UP001597237">
    <property type="component" value="Unassembled WGS sequence"/>
</dbReference>
<evidence type="ECO:0000313" key="2">
    <source>
        <dbReference type="EMBL" id="MFD1782998.1"/>
    </source>
</evidence>
<evidence type="ECO:0000256" key="1">
    <source>
        <dbReference type="SAM" id="MobiDB-lite"/>
    </source>
</evidence>
<gene>
    <name evidence="2" type="ORF">ACFSC0_06295</name>
</gene>
<accession>A0ABW4MZJ7</accession>
<feature type="region of interest" description="Disordered" evidence="1">
    <location>
        <begin position="1"/>
        <end position="53"/>
    </location>
</feature>
<dbReference type="EMBL" id="JBHUEY010000001">
    <property type="protein sequence ID" value="MFD1782998.1"/>
    <property type="molecule type" value="Genomic_DNA"/>
</dbReference>
<organism evidence="2 3">
    <name type="scientific">Phenylobacterium terrae</name>
    <dbReference type="NCBI Taxonomy" id="2665495"/>
    <lineage>
        <taxon>Bacteria</taxon>
        <taxon>Pseudomonadati</taxon>
        <taxon>Pseudomonadota</taxon>
        <taxon>Alphaproteobacteria</taxon>
        <taxon>Caulobacterales</taxon>
        <taxon>Caulobacteraceae</taxon>
        <taxon>Phenylobacterium</taxon>
    </lineage>
</organism>
<comment type="caution">
    <text evidence="2">The sequence shown here is derived from an EMBL/GenBank/DDBJ whole genome shotgun (WGS) entry which is preliminary data.</text>
</comment>
<dbReference type="RefSeq" id="WP_377282478.1">
    <property type="nucleotide sequence ID" value="NZ_JBHRSI010000007.1"/>
</dbReference>
<sequence length="53" mass="5986">MPDNRSFDDEPRPDLPPKDADQAQPDAPDEAKLKRHGDDLQSSVDRATGEERR</sequence>
<feature type="compositionally biased region" description="Basic and acidic residues" evidence="1">
    <location>
        <begin position="29"/>
        <end position="39"/>
    </location>
</feature>
<proteinExistence type="predicted"/>
<evidence type="ECO:0008006" key="4">
    <source>
        <dbReference type="Google" id="ProtNLM"/>
    </source>
</evidence>
<evidence type="ECO:0000313" key="3">
    <source>
        <dbReference type="Proteomes" id="UP001597237"/>
    </source>
</evidence>
<reference evidence="3" key="1">
    <citation type="journal article" date="2019" name="Int. J. Syst. Evol. Microbiol.">
        <title>The Global Catalogue of Microorganisms (GCM) 10K type strain sequencing project: providing services to taxonomists for standard genome sequencing and annotation.</title>
        <authorList>
            <consortium name="The Broad Institute Genomics Platform"/>
            <consortium name="The Broad Institute Genome Sequencing Center for Infectious Disease"/>
            <person name="Wu L."/>
            <person name="Ma J."/>
        </authorList>
    </citation>
    <scope>NUCLEOTIDE SEQUENCE [LARGE SCALE GENOMIC DNA]</scope>
    <source>
        <strain evidence="3">DFY28</strain>
    </source>
</reference>
<feature type="compositionally biased region" description="Basic and acidic residues" evidence="1">
    <location>
        <begin position="1"/>
        <end position="21"/>
    </location>
</feature>
<protein>
    <recommendedName>
        <fullName evidence="4">Nucleotide exchange factor GrpE</fullName>
    </recommendedName>
</protein>
<name>A0ABW4MZJ7_9CAUL</name>